<organism evidence="2 3">
    <name type="scientific">Clostridium kluyveri</name>
    <dbReference type="NCBI Taxonomy" id="1534"/>
    <lineage>
        <taxon>Bacteria</taxon>
        <taxon>Bacillati</taxon>
        <taxon>Bacillota</taxon>
        <taxon>Clostridia</taxon>
        <taxon>Eubacteriales</taxon>
        <taxon>Clostridiaceae</taxon>
        <taxon>Clostridium</taxon>
    </lineage>
</organism>
<evidence type="ECO:0008006" key="4">
    <source>
        <dbReference type="Google" id="ProtNLM"/>
    </source>
</evidence>
<keyword evidence="1" id="KW-0812">Transmembrane</keyword>
<reference evidence="2 3" key="1">
    <citation type="submission" date="2016-12" db="EMBL/GenBank/DDBJ databases">
        <title>Complete genome sequence of Clostridium kluyveri JZZ isolated from the pit mud of a Chinese flavor liquor-making factory.</title>
        <authorList>
            <person name="Wang Y."/>
        </authorList>
    </citation>
    <scope>NUCLEOTIDE SEQUENCE [LARGE SCALE GENOMIC DNA]</scope>
    <source>
        <strain evidence="2 3">JZZ</strain>
    </source>
</reference>
<keyword evidence="1" id="KW-1133">Transmembrane helix</keyword>
<feature type="transmembrane region" description="Helical" evidence="1">
    <location>
        <begin position="194"/>
        <end position="216"/>
    </location>
</feature>
<dbReference type="AlphaFoldDB" id="A0A1L5FCT3"/>
<feature type="transmembrane region" description="Helical" evidence="1">
    <location>
        <begin position="161"/>
        <end position="182"/>
    </location>
</feature>
<evidence type="ECO:0000256" key="1">
    <source>
        <dbReference type="SAM" id="Phobius"/>
    </source>
</evidence>
<dbReference type="EMBL" id="CP018335">
    <property type="protein sequence ID" value="APM40816.1"/>
    <property type="molecule type" value="Genomic_DNA"/>
</dbReference>
<feature type="transmembrane region" description="Helical" evidence="1">
    <location>
        <begin position="33"/>
        <end position="54"/>
    </location>
</feature>
<feature type="transmembrane region" description="Helical" evidence="1">
    <location>
        <begin position="74"/>
        <end position="105"/>
    </location>
</feature>
<evidence type="ECO:0000313" key="2">
    <source>
        <dbReference type="EMBL" id="APM40816.1"/>
    </source>
</evidence>
<name>A0A1L5FCT3_CLOKL</name>
<evidence type="ECO:0000313" key="3">
    <source>
        <dbReference type="Proteomes" id="UP000184604"/>
    </source>
</evidence>
<protein>
    <recommendedName>
        <fullName evidence="4">Yip1 domain-containing protein</fullName>
    </recommendedName>
</protein>
<keyword evidence="1" id="KW-0472">Membrane</keyword>
<accession>A0A1L5FCT3</accession>
<gene>
    <name evidence="2" type="ORF">BS101_19935</name>
</gene>
<sequence>MRHYLTKNKHRGAVMNLKNQEISYKKQKKYTTLIAYLCMYISGFLQVSIGSYLGKYVLSSNEEMASNITINNTLIGVTFVAPLLQIITFIIEMVIFHWILTFILSEEKFKEKIPFRSFLNTAGIFSIIKGICVFLLSLIVLKFTNYMSLSVVQFTAKWSYASAWINRFAQLVFFLSLLYNFGKKVFKDTSKLKLSIAFMGPYMIICIISIIFNLFLK</sequence>
<proteinExistence type="predicted"/>
<feature type="transmembrane region" description="Helical" evidence="1">
    <location>
        <begin position="117"/>
        <end position="141"/>
    </location>
</feature>
<dbReference type="Proteomes" id="UP000184604">
    <property type="component" value="Chromosome"/>
</dbReference>